<proteinExistence type="predicted"/>
<dbReference type="Proteomes" id="UP000325313">
    <property type="component" value="Unassembled WGS sequence"/>
</dbReference>
<evidence type="ECO:0000256" key="1">
    <source>
        <dbReference type="SAM" id="MobiDB-lite"/>
    </source>
</evidence>
<protein>
    <submittedName>
        <fullName evidence="2">Uncharacterized protein</fullName>
    </submittedName>
</protein>
<organism evidence="2 3">
    <name type="scientific">Puccinia graminis f. sp. tritici</name>
    <dbReference type="NCBI Taxonomy" id="56615"/>
    <lineage>
        <taxon>Eukaryota</taxon>
        <taxon>Fungi</taxon>
        <taxon>Dikarya</taxon>
        <taxon>Basidiomycota</taxon>
        <taxon>Pucciniomycotina</taxon>
        <taxon>Pucciniomycetes</taxon>
        <taxon>Pucciniales</taxon>
        <taxon>Pucciniaceae</taxon>
        <taxon>Puccinia</taxon>
    </lineage>
</organism>
<reference evidence="2 3" key="1">
    <citation type="submission" date="2019-05" db="EMBL/GenBank/DDBJ databases">
        <title>Emergence of the Ug99 lineage of the wheat stem rust pathogen through somatic hybridization.</title>
        <authorList>
            <person name="Li F."/>
            <person name="Upadhyaya N.M."/>
            <person name="Sperschneider J."/>
            <person name="Matny O."/>
            <person name="Nguyen-Phuc H."/>
            <person name="Mago R."/>
            <person name="Raley C."/>
            <person name="Miller M.E."/>
            <person name="Silverstein K.A.T."/>
            <person name="Henningsen E."/>
            <person name="Hirsch C.D."/>
            <person name="Visser B."/>
            <person name="Pretorius Z.A."/>
            <person name="Steffenson B.J."/>
            <person name="Schwessinger B."/>
            <person name="Dodds P.N."/>
            <person name="Figueroa M."/>
        </authorList>
    </citation>
    <scope>NUCLEOTIDE SEQUENCE [LARGE SCALE GENOMIC DNA]</scope>
    <source>
        <strain evidence="2 3">Ug99</strain>
    </source>
</reference>
<comment type="caution">
    <text evidence="2">The sequence shown here is derived from an EMBL/GenBank/DDBJ whole genome shotgun (WGS) entry which is preliminary data.</text>
</comment>
<sequence length="74" mass="7892">MMLPVVSGSTDTRFSDFADAFSKLLELGVRRDQLHSYKPAGKKSDQPGAPGSSAQDAEAEPVRRGNIATGKTKL</sequence>
<dbReference type="EMBL" id="VDEP01000037">
    <property type="protein sequence ID" value="KAA1135694.1"/>
    <property type="molecule type" value="Genomic_DNA"/>
</dbReference>
<accession>A0A5B0SGV0</accession>
<gene>
    <name evidence="2" type="ORF">PGTUg99_006124</name>
</gene>
<evidence type="ECO:0000313" key="3">
    <source>
        <dbReference type="Proteomes" id="UP000325313"/>
    </source>
</evidence>
<dbReference type="AlphaFoldDB" id="A0A5B0SGV0"/>
<evidence type="ECO:0000313" key="2">
    <source>
        <dbReference type="EMBL" id="KAA1135694.1"/>
    </source>
</evidence>
<name>A0A5B0SGV0_PUCGR</name>
<feature type="region of interest" description="Disordered" evidence="1">
    <location>
        <begin position="35"/>
        <end position="74"/>
    </location>
</feature>